<dbReference type="OrthoDB" id="3525430at2759"/>
<evidence type="ECO:0000256" key="2">
    <source>
        <dbReference type="SAM" id="SignalP"/>
    </source>
</evidence>
<feature type="chain" id="PRO_5012634801" description="Extracellular membrane protein CFEM domain-containing protein" evidence="2">
    <location>
        <begin position="18"/>
        <end position="744"/>
    </location>
</feature>
<keyword evidence="2" id="KW-0732">Signal</keyword>
<evidence type="ECO:0000313" key="4">
    <source>
        <dbReference type="Proteomes" id="UP000184499"/>
    </source>
</evidence>
<dbReference type="EMBL" id="KV878683">
    <property type="protein sequence ID" value="OJJ72524.1"/>
    <property type="molecule type" value="Genomic_DNA"/>
</dbReference>
<dbReference type="AlphaFoldDB" id="A0A1L9ULH0"/>
<evidence type="ECO:0008006" key="5">
    <source>
        <dbReference type="Google" id="ProtNLM"/>
    </source>
</evidence>
<sequence>MRLFCAYFVLFAAGIYSADLKEALPTATLDQDGQDGFLTPQNNYNGWVNPEDLDPMPQCIAQQDQSTWLEAMTKCTAKQCTSHFGICAHHQWLTQLSCLSVELSANVIARYLPYCGRSVLAKAQLYTWIRKITGREWLVEVGDANDLRDLSPASLVEGYSGVEVIKTAPKCLTGSVSSLSREPFQHVLASCGFTGASQHTGNTARPWEYNEHAHSMIALDSETVGYDLVKQHISDGYYFDKGCFCSAFAVDFAEEPCSYSQRLDFTKERLWLNATCGSRALPDKWEDQLMTTQFAFIATEDWRWPKCVADMPKQVTDLTSQCAADACELDSGGYCQVTRAVKRECFCQKISYDSCDGSCQIFETRIDYIKWLHDLCGDIQDWHGLPDNWRQLSVPTLVDMVPWKWALKPSVANEAPITRLEDTETTEACVSNNWKLASFAIVNLSTFLAVLVCRRTHMLRSRYIDKKHSQPLDWVVKGVLLVTLQISTNWLNALLVQKTPGYEETPFLQLLLLWCSMPRLSWLPVLLIGLQQSWPQSISAAASVSFAEILLQFSSAYYLLMTVNYGREHSFYLGGREIWVTAKIMYAGALMWLFTVMMAFALSIRAIRRMTRSHASVFTSLDYTQEGIPPRMEYYSVSTGTMPHSWTGKRRTPEEAPLIGSQSARTTYDTLLVRAHHTSLSKRPGFADMYTAITLFLFLLWVAQLLFWGGVIGLSSDEFCPPRIGILTAVWAGSSLLGTIVAFR</sequence>
<dbReference type="VEuPathDB" id="FungiDB:ASPBRDRAFT_42224"/>
<keyword evidence="1" id="KW-0812">Transmembrane</keyword>
<protein>
    <recommendedName>
        <fullName evidence="5">Extracellular membrane protein CFEM domain-containing protein</fullName>
    </recommendedName>
</protein>
<feature type="transmembrane region" description="Helical" evidence="1">
    <location>
        <begin position="507"/>
        <end position="528"/>
    </location>
</feature>
<feature type="transmembrane region" description="Helical" evidence="1">
    <location>
        <begin position="540"/>
        <end position="560"/>
    </location>
</feature>
<reference evidence="4" key="1">
    <citation type="journal article" date="2017" name="Genome Biol.">
        <title>Comparative genomics reveals high biological diversity and specific adaptations in the industrially and medically important fungal genus Aspergillus.</title>
        <authorList>
            <person name="de Vries R.P."/>
            <person name="Riley R."/>
            <person name="Wiebenga A."/>
            <person name="Aguilar-Osorio G."/>
            <person name="Amillis S."/>
            <person name="Uchima C.A."/>
            <person name="Anderluh G."/>
            <person name="Asadollahi M."/>
            <person name="Askin M."/>
            <person name="Barry K."/>
            <person name="Battaglia E."/>
            <person name="Bayram O."/>
            <person name="Benocci T."/>
            <person name="Braus-Stromeyer S.A."/>
            <person name="Caldana C."/>
            <person name="Canovas D."/>
            <person name="Cerqueira G.C."/>
            <person name="Chen F."/>
            <person name="Chen W."/>
            <person name="Choi C."/>
            <person name="Clum A."/>
            <person name="Dos Santos R.A."/>
            <person name="Damasio A.R."/>
            <person name="Diallinas G."/>
            <person name="Emri T."/>
            <person name="Fekete E."/>
            <person name="Flipphi M."/>
            <person name="Freyberg S."/>
            <person name="Gallo A."/>
            <person name="Gournas C."/>
            <person name="Habgood R."/>
            <person name="Hainaut M."/>
            <person name="Harispe M.L."/>
            <person name="Henrissat B."/>
            <person name="Hilden K.S."/>
            <person name="Hope R."/>
            <person name="Hossain A."/>
            <person name="Karabika E."/>
            <person name="Karaffa L."/>
            <person name="Karanyi Z."/>
            <person name="Krasevec N."/>
            <person name="Kuo A."/>
            <person name="Kusch H."/>
            <person name="LaButti K."/>
            <person name="Lagendijk E.L."/>
            <person name="Lapidus A."/>
            <person name="Levasseur A."/>
            <person name="Lindquist E."/>
            <person name="Lipzen A."/>
            <person name="Logrieco A.F."/>
            <person name="MacCabe A."/>
            <person name="Maekelae M.R."/>
            <person name="Malavazi I."/>
            <person name="Melin P."/>
            <person name="Meyer V."/>
            <person name="Mielnichuk N."/>
            <person name="Miskei M."/>
            <person name="Molnar A.P."/>
            <person name="Mule G."/>
            <person name="Ngan C.Y."/>
            <person name="Orejas M."/>
            <person name="Orosz E."/>
            <person name="Ouedraogo J.P."/>
            <person name="Overkamp K.M."/>
            <person name="Park H.-S."/>
            <person name="Perrone G."/>
            <person name="Piumi F."/>
            <person name="Punt P.J."/>
            <person name="Ram A.F."/>
            <person name="Ramon A."/>
            <person name="Rauscher S."/>
            <person name="Record E."/>
            <person name="Riano-Pachon D.M."/>
            <person name="Robert V."/>
            <person name="Roehrig J."/>
            <person name="Ruller R."/>
            <person name="Salamov A."/>
            <person name="Salih N.S."/>
            <person name="Samson R.A."/>
            <person name="Sandor E."/>
            <person name="Sanguinetti M."/>
            <person name="Schuetze T."/>
            <person name="Sepcic K."/>
            <person name="Shelest E."/>
            <person name="Sherlock G."/>
            <person name="Sophianopoulou V."/>
            <person name="Squina F.M."/>
            <person name="Sun H."/>
            <person name="Susca A."/>
            <person name="Todd R.B."/>
            <person name="Tsang A."/>
            <person name="Unkles S.E."/>
            <person name="van de Wiele N."/>
            <person name="van Rossen-Uffink D."/>
            <person name="Oliveira J.V."/>
            <person name="Vesth T.C."/>
            <person name="Visser J."/>
            <person name="Yu J.-H."/>
            <person name="Zhou M."/>
            <person name="Andersen M.R."/>
            <person name="Archer D.B."/>
            <person name="Baker S.E."/>
            <person name="Benoit I."/>
            <person name="Brakhage A.A."/>
            <person name="Braus G.H."/>
            <person name="Fischer R."/>
            <person name="Frisvad J.C."/>
            <person name="Goldman G.H."/>
            <person name="Houbraken J."/>
            <person name="Oakley B."/>
            <person name="Pocsi I."/>
            <person name="Scazzocchio C."/>
            <person name="Seiboth B."/>
            <person name="vanKuyk P.A."/>
            <person name="Wortman J."/>
            <person name="Dyer P.S."/>
            <person name="Grigoriev I.V."/>
        </authorList>
    </citation>
    <scope>NUCLEOTIDE SEQUENCE [LARGE SCALE GENOMIC DNA]</scope>
    <source>
        <strain evidence="4">CBS 101740 / IMI 381727 / IBT 21946</strain>
    </source>
</reference>
<keyword evidence="1" id="KW-0472">Membrane</keyword>
<dbReference type="GeneID" id="93577248"/>
<evidence type="ECO:0000313" key="3">
    <source>
        <dbReference type="EMBL" id="OJJ72524.1"/>
    </source>
</evidence>
<dbReference type="RefSeq" id="XP_067479772.1">
    <property type="nucleotide sequence ID" value="XM_067624760.1"/>
</dbReference>
<keyword evidence="1" id="KW-1133">Transmembrane helix</keyword>
<proteinExistence type="predicted"/>
<keyword evidence="4" id="KW-1185">Reference proteome</keyword>
<feature type="transmembrane region" description="Helical" evidence="1">
    <location>
        <begin position="580"/>
        <end position="602"/>
    </location>
</feature>
<organism evidence="3 4">
    <name type="scientific">Aspergillus brasiliensis (strain CBS 101740 / IMI 381727 / IBT 21946)</name>
    <dbReference type="NCBI Taxonomy" id="767769"/>
    <lineage>
        <taxon>Eukaryota</taxon>
        <taxon>Fungi</taxon>
        <taxon>Dikarya</taxon>
        <taxon>Ascomycota</taxon>
        <taxon>Pezizomycotina</taxon>
        <taxon>Eurotiomycetes</taxon>
        <taxon>Eurotiomycetidae</taxon>
        <taxon>Eurotiales</taxon>
        <taxon>Aspergillaceae</taxon>
        <taxon>Aspergillus</taxon>
        <taxon>Aspergillus subgen. Circumdati</taxon>
    </lineage>
</organism>
<evidence type="ECO:0000256" key="1">
    <source>
        <dbReference type="SAM" id="Phobius"/>
    </source>
</evidence>
<gene>
    <name evidence="3" type="ORF">ASPBRDRAFT_42224</name>
</gene>
<feature type="transmembrane region" description="Helical" evidence="1">
    <location>
        <begin position="474"/>
        <end position="495"/>
    </location>
</feature>
<feature type="transmembrane region" description="Helical" evidence="1">
    <location>
        <begin position="434"/>
        <end position="453"/>
    </location>
</feature>
<dbReference type="OMA" id="LWCSLPR"/>
<name>A0A1L9ULH0_ASPBC</name>
<feature type="signal peptide" evidence="2">
    <location>
        <begin position="1"/>
        <end position="17"/>
    </location>
</feature>
<accession>A0A1L9ULH0</accession>
<dbReference type="Proteomes" id="UP000184499">
    <property type="component" value="Unassembled WGS sequence"/>
</dbReference>
<feature type="transmembrane region" description="Helical" evidence="1">
    <location>
        <begin position="689"/>
        <end position="712"/>
    </location>
</feature>
<feature type="transmembrane region" description="Helical" evidence="1">
    <location>
        <begin position="724"/>
        <end position="743"/>
    </location>
</feature>